<dbReference type="SUPFAM" id="SSF53822">
    <property type="entry name" value="Periplasmic binding protein-like I"/>
    <property type="match status" value="1"/>
</dbReference>
<dbReference type="SUPFAM" id="SSF47413">
    <property type="entry name" value="lambda repressor-like DNA-binding domains"/>
    <property type="match status" value="1"/>
</dbReference>
<dbReference type="Proteomes" id="UP000549052">
    <property type="component" value="Unassembled WGS sequence"/>
</dbReference>
<reference evidence="5 6" key="1">
    <citation type="submission" date="2020-07" db="EMBL/GenBank/DDBJ databases">
        <title>Genomic Encyclopedia of Type Strains, Phase IV (KMG-V): Genome sequencing to study the core and pangenomes of soil and plant-associated prokaryotes.</title>
        <authorList>
            <person name="Whitman W."/>
        </authorList>
    </citation>
    <scope>NUCLEOTIDE SEQUENCE [LARGE SCALE GENOMIC DNA]</scope>
    <source>
        <strain evidence="5 6">AN3</strain>
    </source>
</reference>
<dbReference type="PROSITE" id="PS50932">
    <property type="entry name" value="HTH_LACI_2"/>
    <property type="match status" value="1"/>
</dbReference>
<accession>A0A839ESN5</accession>
<dbReference type="AlphaFoldDB" id="A0A839ESN5"/>
<evidence type="ECO:0000256" key="2">
    <source>
        <dbReference type="ARBA" id="ARBA00023125"/>
    </source>
</evidence>
<dbReference type="InterPro" id="IPR028082">
    <property type="entry name" value="Peripla_BP_I"/>
</dbReference>
<keyword evidence="6" id="KW-1185">Reference proteome</keyword>
<keyword evidence="2" id="KW-0238">DNA-binding</keyword>
<dbReference type="GO" id="GO:0003700">
    <property type="term" value="F:DNA-binding transcription factor activity"/>
    <property type="evidence" value="ECO:0007669"/>
    <property type="project" value="TreeGrafter"/>
</dbReference>
<dbReference type="InterPro" id="IPR046335">
    <property type="entry name" value="LacI/GalR-like_sensor"/>
</dbReference>
<dbReference type="CDD" id="cd01392">
    <property type="entry name" value="HTH_LacI"/>
    <property type="match status" value="1"/>
</dbReference>
<dbReference type="Pfam" id="PF00356">
    <property type="entry name" value="LacI"/>
    <property type="match status" value="1"/>
</dbReference>
<dbReference type="Gene3D" id="1.10.260.40">
    <property type="entry name" value="lambda repressor-like DNA-binding domains"/>
    <property type="match status" value="1"/>
</dbReference>
<gene>
    <name evidence="5" type="ORF">FHW16_003166</name>
</gene>
<evidence type="ECO:0000256" key="1">
    <source>
        <dbReference type="ARBA" id="ARBA00023015"/>
    </source>
</evidence>
<proteinExistence type="predicted"/>
<dbReference type="RefSeq" id="WP_182550092.1">
    <property type="nucleotide sequence ID" value="NZ_JACGXN010000004.1"/>
</dbReference>
<dbReference type="CDD" id="cd20009">
    <property type="entry name" value="PBP1_RafR-like"/>
    <property type="match status" value="1"/>
</dbReference>
<sequence>MNDKRHIPFDEEKAALPAEGERPTLKTIAFMAGLGVTTVSRALKDAPEIGQATKTRVQLIAKQIGYRPNRAGVRLRTGKTNVISLVLNAQSEIMGLTSNLVYGISEVLAETPYHLIVTPYSPENDPMHPIRYIIETGSADGIIMSQTEPSDPRVRYLTDHHFPFATHGRTRMGIEHPFHDFDNEAYAYAAVKSLVERGRRRIAMVAGPSPAHTYYWHLDDGFRRGLQETGATAVTLDHWNGTLSLTDVRNRTEMFMREPNPPDGIICCTGGLAVAVVAGIEATGLKLGQDIDLVSKQTTNFLQWFRPEVIVYNEDIRHAGRELARAVLRRIEGVDPTQLQSLSYPEPDMGERIGISSR</sequence>
<dbReference type="Pfam" id="PF13377">
    <property type="entry name" value="Peripla_BP_3"/>
    <property type="match status" value="1"/>
</dbReference>
<comment type="caution">
    <text evidence="5">The sequence shown here is derived from an EMBL/GenBank/DDBJ whole genome shotgun (WGS) entry which is preliminary data.</text>
</comment>
<keyword evidence="1" id="KW-0805">Transcription regulation</keyword>
<name>A0A839ESN5_9HYPH</name>
<protein>
    <submittedName>
        <fullName evidence="5">LacI family transcriptional regulator</fullName>
    </submittedName>
</protein>
<feature type="domain" description="HTH lacI-type" evidence="4">
    <location>
        <begin position="23"/>
        <end position="77"/>
    </location>
</feature>
<evidence type="ECO:0000256" key="3">
    <source>
        <dbReference type="ARBA" id="ARBA00023163"/>
    </source>
</evidence>
<organism evidence="5 6">
    <name type="scientific">Phyllobacterium myrsinacearum</name>
    <dbReference type="NCBI Taxonomy" id="28101"/>
    <lineage>
        <taxon>Bacteria</taxon>
        <taxon>Pseudomonadati</taxon>
        <taxon>Pseudomonadota</taxon>
        <taxon>Alphaproteobacteria</taxon>
        <taxon>Hyphomicrobiales</taxon>
        <taxon>Phyllobacteriaceae</taxon>
        <taxon>Phyllobacterium</taxon>
    </lineage>
</organism>
<dbReference type="SMART" id="SM00354">
    <property type="entry name" value="HTH_LACI"/>
    <property type="match status" value="1"/>
</dbReference>
<dbReference type="PANTHER" id="PTHR30146:SF109">
    <property type="entry name" value="HTH-TYPE TRANSCRIPTIONAL REGULATOR GALS"/>
    <property type="match status" value="1"/>
</dbReference>
<dbReference type="GO" id="GO:0000976">
    <property type="term" value="F:transcription cis-regulatory region binding"/>
    <property type="evidence" value="ECO:0007669"/>
    <property type="project" value="TreeGrafter"/>
</dbReference>
<evidence type="ECO:0000259" key="4">
    <source>
        <dbReference type="PROSITE" id="PS50932"/>
    </source>
</evidence>
<dbReference type="PANTHER" id="PTHR30146">
    <property type="entry name" value="LACI-RELATED TRANSCRIPTIONAL REPRESSOR"/>
    <property type="match status" value="1"/>
</dbReference>
<dbReference type="InterPro" id="IPR010982">
    <property type="entry name" value="Lambda_DNA-bd_dom_sf"/>
</dbReference>
<dbReference type="EMBL" id="JACGXN010000004">
    <property type="protein sequence ID" value="MBA8879447.1"/>
    <property type="molecule type" value="Genomic_DNA"/>
</dbReference>
<evidence type="ECO:0000313" key="5">
    <source>
        <dbReference type="EMBL" id="MBA8879447.1"/>
    </source>
</evidence>
<keyword evidence="3" id="KW-0804">Transcription</keyword>
<evidence type="ECO:0000313" key="6">
    <source>
        <dbReference type="Proteomes" id="UP000549052"/>
    </source>
</evidence>
<dbReference type="Gene3D" id="3.40.50.2300">
    <property type="match status" value="2"/>
</dbReference>
<dbReference type="InterPro" id="IPR000843">
    <property type="entry name" value="HTH_LacI"/>
</dbReference>